<keyword evidence="2" id="KW-1185">Reference proteome</keyword>
<comment type="caution">
    <text evidence="1">The sequence shown here is derived from an EMBL/GenBank/DDBJ whole genome shotgun (WGS) entry which is preliminary data.</text>
</comment>
<dbReference type="Proteomes" id="UP000789570">
    <property type="component" value="Unassembled WGS sequence"/>
</dbReference>
<accession>A0A9N8YPJ3</accession>
<evidence type="ECO:0000313" key="2">
    <source>
        <dbReference type="Proteomes" id="UP000789570"/>
    </source>
</evidence>
<organism evidence="1 2">
    <name type="scientific">Funneliformis caledonium</name>
    <dbReference type="NCBI Taxonomy" id="1117310"/>
    <lineage>
        <taxon>Eukaryota</taxon>
        <taxon>Fungi</taxon>
        <taxon>Fungi incertae sedis</taxon>
        <taxon>Mucoromycota</taxon>
        <taxon>Glomeromycotina</taxon>
        <taxon>Glomeromycetes</taxon>
        <taxon>Glomerales</taxon>
        <taxon>Glomeraceae</taxon>
        <taxon>Funneliformis</taxon>
    </lineage>
</organism>
<sequence length="52" mass="5799">MNYNFDIHKSKQLDILDPISIEAYGIIDSCQVNMHLSTSLMGGLNIDGDDNE</sequence>
<name>A0A9N8YPJ3_9GLOM</name>
<dbReference type="AlphaFoldDB" id="A0A9N8YPJ3"/>
<gene>
    <name evidence="1" type="ORF">FCALED_LOCUS1027</name>
</gene>
<protein>
    <submittedName>
        <fullName evidence="1">168_t:CDS:1</fullName>
    </submittedName>
</protein>
<dbReference type="EMBL" id="CAJVPQ010000120">
    <property type="protein sequence ID" value="CAG8447847.1"/>
    <property type="molecule type" value="Genomic_DNA"/>
</dbReference>
<proteinExistence type="predicted"/>
<reference evidence="1" key="1">
    <citation type="submission" date="2021-06" db="EMBL/GenBank/DDBJ databases">
        <authorList>
            <person name="Kallberg Y."/>
            <person name="Tangrot J."/>
            <person name="Rosling A."/>
        </authorList>
    </citation>
    <scope>NUCLEOTIDE SEQUENCE</scope>
    <source>
        <strain evidence="1">UK204</strain>
    </source>
</reference>
<evidence type="ECO:0000313" key="1">
    <source>
        <dbReference type="EMBL" id="CAG8447847.1"/>
    </source>
</evidence>